<dbReference type="GO" id="GO:0042806">
    <property type="term" value="F:fucose binding"/>
    <property type="evidence" value="ECO:0007669"/>
    <property type="project" value="UniProtKB-ARBA"/>
</dbReference>
<organism evidence="9 10">
    <name type="scientific">Onychostoma macrolepis</name>
    <dbReference type="NCBI Taxonomy" id="369639"/>
    <lineage>
        <taxon>Eukaryota</taxon>
        <taxon>Metazoa</taxon>
        <taxon>Chordata</taxon>
        <taxon>Craniata</taxon>
        <taxon>Vertebrata</taxon>
        <taxon>Euteleostomi</taxon>
        <taxon>Actinopterygii</taxon>
        <taxon>Neopterygii</taxon>
        <taxon>Teleostei</taxon>
        <taxon>Ostariophysi</taxon>
        <taxon>Cypriniformes</taxon>
        <taxon>Cyprinidae</taxon>
        <taxon>Acrossocheilinae</taxon>
        <taxon>Onychostoma</taxon>
    </lineage>
</organism>
<keyword evidence="7" id="KW-1015">Disulfide bond</keyword>
<comment type="caution">
    <text evidence="9">The sequence shown here is derived from an EMBL/GenBank/DDBJ whole genome shotgun (WGS) entry which is preliminary data.</text>
</comment>
<dbReference type="GO" id="GO:0001868">
    <property type="term" value="P:regulation of complement activation, lectin pathway"/>
    <property type="evidence" value="ECO:0007669"/>
    <property type="project" value="UniProtKB-ARBA"/>
</dbReference>
<dbReference type="InterPro" id="IPR006585">
    <property type="entry name" value="FTP1"/>
</dbReference>
<evidence type="ECO:0000256" key="5">
    <source>
        <dbReference type="ARBA" id="ARBA00022734"/>
    </source>
</evidence>
<protein>
    <recommendedName>
        <fullName evidence="8">Fucolectin tachylectin-4 pentraxin-1 domain-containing protein</fullName>
    </recommendedName>
</protein>
<dbReference type="EMBL" id="JAAMOB010000007">
    <property type="protein sequence ID" value="KAF4111678.1"/>
    <property type="molecule type" value="Genomic_DNA"/>
</dbReference>
<dbReference type="InterPro" id="IPR008979">
    <property type="entry name" value="Galactose-bd-like_sf"/>
</dbReference>
<comment type="function">
    <text evidence="1">Acts as a defensive agent. Recognizes blood group fucosylated oligosaccharides including A, B, H and Lewis B-type antigens. Does not recognize Lewis A antigen and has low affinity for monovalent haptens.</text>
</comment>
<keyword evidence="4" id="KW-0479">Metal-binding</keyword>
<proteinExistence type="inferred from homology"/>
<dbReference type="Proteomes" id="UP000579812">
    <property type="component" value="Unassembled WGS sequence"/>
</dbReference>
<dbReference type="PANTHER" id="PTHR45713">
    <property type="entry name" value="FTP DOMAIN-CONTAINING PROTEIN"/>
    <property type="match status" value="1"/>
</dbReference>
<accession>A0A7J6CWF7</accession>
<feature type="domain" description="Fucolectin tachylectin-4 pentraxin-1" evidence="8">
    <location>
        <begin position="161"/>
        <end position="305"/>
    </location>
</feature>
<evidence type="ECO:0000313" key="10">
    <source>
        <dbReference type="Proteomes" id="UP000579812"/>
    </source>
</evidence>
<evidence type="ECO:0000313" key="9">
    <source>
        <dbReference type="EMBL" id="KAF4111678.1"/>
    </source>
</evidence>
<feature type="domain" description="Fucolectin tachylectin-4 pentraxin-1" evidence="8">
    <location>
        <begin position="312"/>
        <end position="457"/>
    </location>
</feature>
<sequence>MLDENKMTATSYRALFLKHFPENAALWGKTNQSSEYAGNTYSSSTLAIDGLLNTWSHTDTETDPWWRVDLLKVYRVNRVTITNRNGFAYRINGAVIRIGNFLDVYSNTICAVISTLAVSATATFSCNGMVGRYMIVHIPGDEKILTLAEVGVYGYLAGNRAVGGAVIQSSTFASWFAEKAVDSNRGFQQLNTACTSTLNETNPWWRLDLHDVHRVSEVVITNRKYSYAERINGADIRIGNSLENNGNNNPICAVIPAIPAGESYSYSCNGMEGRHVTVHIPGDWKTLSLCEVEVYGYLAGLFSVQQQTGATKENLAQKGTATQSSTRYSLQSAERAIDGGKDSSISSSSCATTNWESHPWWRLDLQVSVYQVNIVVVYRDDSFPGKMKNIQVKFGNSLQNNGNNNPSCAVISSDAAANRVIYFCSDWEGRYVNVFYNDWWTWISVCEVEVYETDSSKQLFMKIVFNSTADLSEQTVSDNLLKELKSAMAVRGITNVTLSWSQTPEKVMIHNQRAKENLARRGTATQSTVLDDLSADRAIDGGKDISMSSGSCAVTHMEPRPWWRLDLQAAYRVSIVVVTYRQDCCPDSRKDFEIRFGNSLLDERYYSPSCAVISSDSAANSVTYSCSDREGRYVLIHRFIKALFLCEVEVYESDISMRSFMKIVFNSTTNLSNQTVTDIVLKELKSAMAVRGITNVTLSWSQTPEKIAAEADFLSLSEE</sequence>
<name>A0A7J6CWF7_9TELE</name>
<dbReference type="GO" id="GO:0010185">
    <property type="term" value="P:regulation of cellular defense response"/>
    <property type="evidence" value="ECO:0007669"/>
    <property type="project" value="UniProtKB-ARBA"/>
</dbReference>
<dbReference type="InterPro" id="IPR051941">
    <property type="entry name" value="BG_Antigen-Binding_Lectin"/>
</dbReference>
<evidence type="ECO:0000259" key="8">
    <source>
        <dbReference type="SMART" id="SM00607"/>
    </source>
</evidence>
<dbReference type="PANTHER" id="PTHR45713:SF11">
    <property type="entry name" value="FUCOLECTIN TACHYLECTIN-4 PENTRAXIN-1 DOMAIN-CONTAINING PROTEIN"/>
    <property type="match status" value="1"/>
</dbReference>
<evidence type="ECO:0000256" key="2">
    <source>
        <dbReference type="ARBA" id="ARBA00010147"/>
    </source>
</evidence>
<evidence type="ECO:0000256" key="1">
    <source>
        <dbReference type="ARBA" id="ARBA00002219"/>
    </source>
</evidence>
<dbReference type="Pfam" id="PF22633">
    <property type="entry name" value="F5_F8_type_C_2"/>
    <property type="match status" value="4"/>
</dbReference>
<dbReference type="AlphaFoldDB" id="A0A7J6CWF7"/>
<evidence type="ECO:0000256" key="7">
    <source>
        <dbReference type="ARBA" id="ARBA00023157"/>
    </source>
</evidence>
<keyword evidence="6" id="KW-0106">Calcium</keyword>
<reference evidence="9 10" key="1">
    <citation type="submission" date="2020-04" db="EMBL/GenBank/DDBJ databases">
        <title>Chromosome-level genome assembly of a cyprinid fish Onychostoma macrolepis by integration of Nanopore Sequencing, Bionano and Hi-C technology.</title>
        <authorList>
            <person name="Wang D."/>
        </authorList>
    </citation>
    <scope>NUCLEOTIDE SEQUENCE [LARGE SCALE GENOMIC DNA]</scope>
    <source>
        <strain evidence="9">SWU-2019</strain>
        <tissue evidence="9">Muscle</tissue>
    </source>
</reference>
<dbReference type="SUPFAM" id="SSF49785">
    <property type="entry name" value="Galactose-binding domain-like"/>
    <property type="match status" value="4"/>
</dbReference>
<evidence type="ECO:0000256" key="6">
    <source>
        <dbReference type="ARBA" id="ARBA00022837"/>
    </source>
</evidence>
<feature type="domain" description="Fucolectin tachylectin-4 pentraxin-1" evidence="8">
    <location>
        <begin position="515"/>
        <end position="658"/>
    </location>
</feature>
<dbReference type="GO" id="GO:0046872">
    <property type="term" value="F:metal ion binding"/>
    <property type="evidence" value="ECO:0007669"/>
    <property type="project" value="UniProtKB-KW"/>
</dbReference>
<dbReference type="SMART" id="SM00607">
    <property type="entry name" value="FTP"/>
    <property type="match status" value="4"/>
</dbReference>
<feature type="domain" description="Fucolectin tachylectin-4 pentraxin-1" evidence="8">
    <location>
        <begin position="21"/>
        <end position="159"/>
    </location>
</feature>
<keyword evidence="10" id="KW-1185">Reference proteome</keyword>
<evidence type="ECO:0000256" key="3">
    <source>
        <dbReference type="ARBA" id="ARBA00011233"/>
    </source>
</evidence>
<comment type="similarity">
    <text evidence="2">Belongs to the fucolectin family.</text>
</comment>
<keyword evidence="5" id="KW-0430">Lectin</keyword>
<evidence type="ECO:0000256" key="4">
    <source>
        <dbReference type="ARBA" id="ARBA00022723"/>
    </source>
</evidence>
<comment type="subunit">
    <text evidence="3">Homotrimer.</text>
</comment>
<dbReference type="Gene3D" id="2.60.120.260">
    <property type="entry name" value="Galactose-binding domain-like"/>
    <property type="match status" value="4"/>
</dbReference>
<gene>
    <name evidence="9" type="ORF">G5714_008709</name>
</gene>